<proteinExistence type="inferred from homology"/>
<dbReference type="GO" id="GO:0015627">
    <property type="term" value="C:type II protein secretion system complex"/>
    <property type="evidence" value="ECO:0007669"/>
    <property type="project" value="InterPro"/>
</dbReference>
<dbReference type="InterPro" id="IPR004846">
    <property type="entry name" value="T2SS/T3SS_dom"/>
</dbReference>
<comment type="similarity">
    <text evidence="2">Belongs to the bacterial secretin family. GSP D subfamily.</text>
</comment>
<name>A0A091B8Q3_9GAMM</name>
<keyword evidence="7" id="KW-0653">Protein transport</keyword>
<accession>A0A091B8Q3</accession>
<comment type="caution">
    <text evidence="16">The sequence shown here is derived from an EMBL/GenBank/DDBJ whole genome shotgun (WGS) entry which is preliminary data.</text>
</comment>
<dbReference type="GO" id="GO:0009279">
    <property type="term" value="C:cell outer membrane"/>
    <property type="evidence" value="ECO:0007669"/>
    <property type="project" value="UniProtKB-SubCell"/>
</dbReference>
<evidence type="ECO:0000256" key="9">
    <source>
        <dbReference type="ARBA" id="ARBA00023237"/>
    </source>
</evidence>
<organism evidence="16 17">
    <name type="scientific">Arenimonas metalli CF5-1</name>
    <dbReference type="NCBI Taxonomy" id="1384056"/>
    <lineage>
        <taxon>Bacteria</taxon>
        <taxon>Pseudomonadati</taxon>
        <taxon>Pseudomonadota</taxon>
        <taxon>Gammaproteobacteria</taxon>
        <taxon>Lysobacterales</taxon>
        <taxon>Lysobacteraceae</taxon>
        <taxon>Arenimonas</taxon>
    </lineage>
</organism>
<dbReference type="InterPro" id="IPR013356">
    <property type="entry name" value="T2SS_GspD"/>
</dbReference>
<dbReference type="InterPro" id="IPR005644">
    <property type="entry name" value="NolW-like"/>
</dbReference>
<dbReference type="PROSITE" id="PS51257">
    <property type="entry name" value="PROKAR_LIPOPROTEIN"/>
    <property type="match status" value="1"/>
</dbReference>
<dbReference type="RefSeq" id="WP_052575085.1">
    <property type="nucleotide sequence ID" value="NZ_AVCK01000011.1"/>
</dbReference>
<evidence type="ECO:0000256" key="4">
    <source>
        <dbReference type="ARBA" id="ARBA00022452"/>
    </source>
</evidence>
<dbReference type="InterPro" id="IPR050810">
    <property type="entry name" value="Bact_Secretion_Sys_Channel"/>
</dbReference>
<evidence type="ECO:0000259" key="13">
    <source>
        <dbReference type="Pfam" id="PF00263"/>
    </source>
</evidence>
<dbReference type="InterPro" id="IPR001775">
    <property type="entry name" value="GspD/PilQ"/>
</dbReference>
<dbReference type="AlphaFoldDB" id="A0A091B8Q3"/>
<evidence type="ECO:0000256" key="11">
    <source>
        <dbReference type="SAM" id="MobiDB-lite"/>
    </source>
</evidence>
<dbReference type="OrthoDB" id="9775455at2"/>
<feature type="region of interest" description="Disordered" evidence="11">
    <location>
        <begin position="351"/>
        <end position="410"/>
    </location>
</feature>
<evidence type="ECO:0000256" key="1">
    <source>
        <dbReference type="ARBA" id="ARBA00004442"/>
    </source>
</evidence>
<dbReference type="PATRIC" id="fig|1384056.3.peg.636"/>
<evidence type="ECO:0000256" key="12">
    <source>
        <dbReference type="SAM" id="SignalP"/>
    </source>
</evidence>
<feature type="domain" description="Type II/III secretion system secretin-like" evidence="13">
    <location>
        <begin position="529"/>
        <end position="699"/>
    </location>
</feature>
<dbReference type="PROSITE" id="PS00875">
    <property type="entry name" value="T2SP_D"/>
    <property type="match status" value="1"/>
</dbReference>
<keyword evidence="9" id="KW-0998">Cell outer membrane</keyword>
<evidence type="ECO:0000313" key="17">
    <source>
        <dbReference type="Proteomes" id="UP000029393"/>
    </source>
</evidence>
<keyword evidence="17" id="KW-1185">Reference proteome</keyword>
<dbReference type="GO" id="GO:0015628">
    <property type="term" value="P:protein secretion by the type II secretion system"/>
    <property type="evidence" value="ECO:0007669"/>
    <property type="project" value="InterPro"/>
</dbReference>
<dbReference type="PANTHER" id="PTHR30332:SF25">
    <property type="entry name" value="SECRETIN XPSD"/>
    <property type="match status" value="1"/>
</dbReference>
<feature type="chain" id="PRO_5001871369" description="NolW-like domain-containing protein" evidence="12">
    <location>
        <begin position="26"/>
        <end position="728"/>
    </location>
</feature>
<dbReference type="Gene3D" id="3.30.1370.120">
    <property type="match status" value="3"/>
</dbReference>
<evidence type="ECO:0000256" key="10">
    <source>
        <dbReference type="RuleBase" id="RU004004"/>
    </source>
</evidence>
<evidence type="ECO:0000313" key="16">
    <source>
        <dbReference type="EMBL" id="KFN47229.1"/>
    </source>
</evidence>
<dbReference type="InterPro" id="IPR038591">
    <property type="entry name" value="NolW-like_sf"/>
</dbReference>
<reference evidence="16 17" key="1">
    <citation type="submission" date="2013-09" db="EMBL/GenBank/DDBJ databases">
        <title>Genome sequencing of Arenimonas metalli.</title>
        <authorList>
            <person name="Chen F."/>
            <person name="Wang G."/>
        </authorList>
    </citation>
    <scope>NUCLEOTIDE SEQUENCE [LARGE SCALE GENOMIC DNA]</scope>
    <source>
        <strain evidence="16 17">CF5-1</strain>
    </source>
</reference>
<evidence type="ECO:0000256" key="5">
    <source>
        <dbReference type="ARBA" id="ARBA00022692"/>
    </source>
</evidence>
<dbReference type="Proteomes" id="UP000029393">
    <property type="component" value="Unassembled WGS sequence"/>
</dbReference>
<evidence type="ECO:0000256" key="3">
    <source>
        <dbReference type="ARBA" id="ARBA00022448"/>
    </source>
</evidence>
<evidence type="ECO:0000259" key="14">
    <source>
        <dbReference type="Pfam" id="PF03958"/>
    </source>
</evidence>
<dbReference type="PANTHER" id="PTHR30332">
    <property type="entry name" value="PROBABLE GENERAL SECRETION PATHWAY PROTEIN D"/>
    <property type="match status" value="1"/>
</dbReference>
<feature type="compositionally biased region" description="Gly residues" evidence="11">
    <location>
        <begin position="400"/>
        <end position="410"/>
    </location>
</feature>
<feature type="signal peptide" evidence="12">
    <location>
        <begin position="1"/>
        <end position="25"/>
    </location>
</feature>
<evidence type="ECO:0000256" key="6">
    <source>
        <dbReference type="ARBA" id="ARBA00022729"/>
    </source>
</evidence>
<keyword evidence="8" id="KW-0472">Membrane</keyword>
<dbReference type="eggNOG" id="COG1450">
    <property type="taxonomic scope" value="Bacteria"/>
</dbReference>
<keyword evidence="5" id="KW-0812">Transmembrane</keyword>
<keyword evidence="4" id="KW-1134">Transmembrane beta strand</keyword>
<sequence length="728" mass="75692">MKNTPSLAPALGLALIVFLTGCATAGGPVIQRGADPLANAPAQAEAAPDAAAAAGAQATSGAIITPGTGQVINQRVASSPPPAIESTGEATFNFEGESVHAVVKAILGDLLQQNYVIAPGVQGQVTLATPRPVNAAQALGLLEMVLGWNNARLIWTDGRYNVVPADQALAGNLSPRTGGVANARGYEVRAVPLQYISAAEMKKVLEPYARPNAVVNVDAARNMIVVAGTRGELQNYLRTIEIFDVDWLAGMSVGVFPLQSSEATKMVDELNAVFGEGGSTPVSGMFRFMPLEGQNAVMVITPQARYLREAQSWIERLDAGGGEGARLYTYEVLYMKAEDLADQLSQVFGGQGGSGAGADRGGPPSVMPGLEPVRIRSIDTPAVDAADPKARAEGERAASAGGGAGASGASGGADGIALGSDADVSISAVEESNALLVRATPGQWESIRRAIERLDTMPLQVHIEAQVVEVQLTGELSYGVNWFFENAVEDADLPSAAGRSIWGDIAGSVGADGVGWTFLGRNAAAVITALDSVSNVRLLSTPSVVVRNNAEAKLDVGTKIPVNSTSFNPITGDPGVGNGTFTQVQYLDTGVILTVTPRISRDGTVFMEIEQEVSSPGAARPDDPTGNVPINKRSLITEAAIKSGETVMLAGLITEGTTDGSSGVPGLSRLPVIGGLFGTKTRDSNRSEVIILVTPRVIRDPAEARKLTDEYGERFRALEPLGKPRDDN</sequence>
<evidence type="ECO:0000259" key="15">
    <source>
        <dbReference type="Pfam" id="PF21305"/>
    </source>
</evidence>
<evidence type="ECO:0008006" key="18">
    <source>
        <dbReference type="Google" id="ProtNLM"/>
    </source>
</evidence>
<dbReference type="PRINTS" id="PR00811">
    <property type="entry name" value="BCTERIALGSPD"/>
</dbReference>
<comment type="subcellular location">
    <subcellularLocation>
        <location evidence="1 10">Cell outer membrane</location>
    </subcellularLocation>
</comment>
<protein>
    <recommendedName>
        <fullName evidence="18">NolW-like domain-containing protein</fullName>
    </recommendedName>
</protein>
<dbReference type="Pfam" id="PF21305">
    <property type="entry name" value="type_II_gspD_N0"/>
    <property type="match status" value="1"/>
</dbReference>
<dbReference type="Pfam" id="PF03958">
    <property type="entry name" value="Secretin_N"/>
    <property type="match status" value="3"/>
</dbReference>
<feature type="domain" description="NolW-like" evidence="14">
    <location>
        <begin position="188"/>
        <end position="247"/>
    </location>
</feature>
<dbReference type="InterPro" id="IPR004845">
    <property type="entry name" value="T2SS_GspD_CS"/>
</dbReference>
<dbReference type="NCBIfam" id="TIGR02517">
    <property type="entry name" value="type_II_gspD"/>
    <property type="match status" value="1"/>
</dbReference>
<evidence type="ECO:0000256" key="8">
    <source>
        <dbReference type="ARBA" id="ARBA00023136"/>
    </source>
</evidence>
<dbReference type="EMBL" id="AVCK01000011">
    <property type="protein sequence ID" value="KFN47229.1"/>
    <property type="molecule type" value="Genomic_DNA"/>
</dbReference>
<dbReference type="STRING" id="1384056.N787_08895"/>
<keyword evidence="6 12" id="KW-0732">Signal</keyword>
<feature type="domain" description="GspD-like N0" evidence="15">
    <location>
        <begin position="93"/>
        <end position="156"/>
    </location>
</feature>
<evidence type="ECO:0000256" key="2">
    <source>
        <dbReference type="ARBA" id="ARBA00006980"/>
    </source>
</evidence>
<feature type="domain" description="NolW-like" evidence="14">
    <location>
        <begin position="332"/>
        <end position="458"/>
    </location>
</feature>
<feature type="domain" description="NolW-like" evidence="14">
    <location>
        <begin position="254"/>
        <end position="319"/>
    </location>
</feature>
<gene>
    <name evidence="16" type="ORF">N787_08895</name>
</gene>
<dbReference type="Pfam" id="PF00263">
    <property type="entry name" value="Secretin"/>
    <property type="match status" value="1"/>
</dbReference>
<evidence type="ECO:0000256" key="7">
    <source>
        <dbReference type="ARBA" id="ARBA00022927"/>
    </source>
</evidence>
<feature type="compositionally biased region" description="Gly residues" evidence="11">
    <location>
        <begin position="351"/>
        <end position="360"/>
    </location>
</feature>
<dbReference type="InterPro" id="IPR049371">
    <property type="entry name" value="GspD-like_N0"/>
</dbReference>
<keyword evidence="3 10" id="KW-0813">Transport</keyword>
<feature type="compositionally biased region" description="Basic and acidic residues" evidence="11">
    <location>
        <begin position="386"/>
        <end position="396"/>
    </location>
</feature>